<evidence type="ECO:0000259" key="9">
    <source>
        <dbReference type="Pfam" id="PF02225"/>
    </source>
</evidence>
<dbReference type="GO" id="GO:0004252">
    <property type="term" value="F:serine-type endopeptidase activity"/>
    <property type="evidence" value="ECO:0007669"/>
    <property type="project" value="UniProtKB-UniRule"/>
</dbReference>
<evidence type="ECO:0000313" key="13">
    <source>
        <dbReference type="EMBL" id="RHW25919.1"/>
    </source>
</evidence>
<feature type="chain" id="PRO_5039121398" description="Serine protease" evidence="7">
    <location>
        <begin position="20"/>
        <end position="981"/>
    </location>
</feature>
<evidence type="ECO:0000256" key="5">
    <source>
        <dbReference type="PIRSR" id="PIRSR615500-1"/>
    </source>
</evidence>
<dbReference type="EMBL" id="QXGH01000020">
    <property type="protein sequence ID" value="RHW25919.1"/>
    <property type="molecule type" value="Genomic_DNA"/>
</dbReference>
<organism evidence="13 14">
    <name type="scientific">Nocardioides immobilis</name>
    <dbReference type="NCBI Taxonomy" id="2049295"/>
    <lineage>
        <taxon>Bacteria</taxon>
        <taxon>Bacillati</taxon>
        <taxon>Actinomycetota</taxon>
        <taxon>Actinomycetes</taxon>
        <taxon>Propionibacteriales</taxon>
        <taxon>Nocardioidaceae</taxon>
        <taxon>Nocardioides</taxon>
    </lineage>
</organism>
<protein>
    <recommendedName>
        <fullName evidence="15">Serine protease</fullName>
    </recommendedName>
</protein>
<evidence type="ECO:0008006" key="15">
    <source>
        <dbReference type="Google" id="ProtNLM"/>
    </source>
</evidence>
<dbReference type="GO" id="GO:0006508">
    <property type="term" value="P:proteolysis"/>
    <property type="evidence" value="ECO:0007669"/>
    <property type="project" value="UniProtKB-KW"/>
</dbReference>
<dbReference type="RefSeq" id="WP_118926330.1">
    <property type="nucleotide sequence ID" value="NZ_QXGH01000020.1"/>
</dbReference>
<dbReference type="Gene3D" id="2.60.120.380">
    <property type="match status" value="1"/>
</dbReference>
<dbReference type="InterPro" id="IPR041469">
    <property type="entry name" value="Subtilisin-like_FN3"/>
</dbReference>
<dbReference type="PRINTS" id="PR00723">
    <property type="entry name" value="SUBTILISIN"/>
</dbReference>
<keyword evidence="7" id="KW-0732">Signal</keyword>
<dbReference type="InterPro" id="IPR000209">
    <property type="entry name" value="Peptidase_S8/S53_dom"/>
</dbReference>
<feature type="domain" description="Subtilisin-like protease fibronectin type-III" evidence="12">
    <location>
        <begin position="683"/>
        <end position="775"/>
    </location>
</feature>
<dbReference type="Gene3D" id="3.40.50.200">
    <property type="entry name" value="Peptidase S8/S53 domain"/>
    <property type="match status" value="1"/>
</dbReference>
<evidence type="ECO:0000313" key="14">
    <source>
        <dbReference type="Proteomes" id="UP000283644"/>
    </source>
</evidence>
<comment type="caution">
    <text evidence="13">The sequence shown here is derived from an EMBL/GenBank/DDBJ whole genome shotgun (WGS) entry which is preliminary data.</text>
</comment>
<dbReference type="Pfam" id="PF04151">
    <property type="entry name" value="PPC"/>
    <property type="match status" value="1"/>
</dbReference>
<gene>
    <name evidence="13" type="ORF">D0Z08_16395</name>
</gene>
<keyword evidence="2 6" id="KW-0645">Protease</keyword>
<evidence type="ECO:0000256" key="1">
    <source>
        <dbReference type="ARBA" id="ARBA00011073"/>
    </source>
</evidence>
<evidence type="ECO:0000259" key="10">
    <source>
        <dbReference type="Pfam" id="PF04151"/>
    </source>
</evidence>
<evidence type="ECO:0000259" key="8">
    <source>
        <dbReference type="Pfam" id="PF00082"/>
    </source>
</evidence>
<dbReference type="InterPro" id="IPR034197">
    <property type="entry name" value="Peptidases_S8_3"/>
</dbReference>
<feature type="active site" description="Charge relay system" evidence="5 6">
    <location>
        <position position="588"/>
    </location>
</feature>
<sequence length="981" mass="100916">MRRIAVLAFTISLTLVVPAGPAGSTGSAPPAAVDGRASVGAQPSTGFTEGDYIVTFADEPVASYTGYRRGYPRTMPARGRKIDRDSAAVRRWRGFLRERHDRALERVGAAKYYDFTVTNNGVAAHLTGRQAARLDKMRGVIAVTPDRKQQVDTTDSPSFLGLDAAGGLWQQLGGPDDAGAGVVVGIIDTGIWPESDAFAGGTDIPVPATWSGQCEPGERFTPRTCNDKLVGARYYLRGFGRQFVATTDFLSPRDWSGHGSHTASTAAGNHGTDVAIDGHAIGSGSGMAPGAKVAAYKVCWEGRPGVDPGCFDSDSVAAINQAVLDGVDVLNYSIGGGSESTVLAPVEQAFRGASNAGVYVANSAGNSGPGASTFDHPSPWLTTVAAATFRRAFLAVELGNGERYVGVSTTAGLPTQTALVTSVSVKNTSASDSAAALCVDGSLDPAKAAGKVVQCDRGVTSRISKSAEVKRAGGVAMVLTNTSANSLNGDFHFVPSVHVDHTARTAILDYIADAGAGATAAILPLTPAELAEAPQVPEIAAFSSRGPSVTTDGDILKPDLAAPGVDVVAAVAPPGNFGRNWDFYSGTSMSSPHTAGLGALLKDQHPNWLPSEIKSALMTTTMDTVSSAEDPFAQGAGFVQPNPAADPGLVYPTTPNEYRGFMIGLGVQFAPPFDTLPAIQASDLNQASIAIGDLAGTETVTRRVRNVDDAAATYTATANVPGFEAVVTPAELTLDPGEAASFEVTFTRSDAPMGEWAIGSLTWTGAGHVVRSPVALQPVTVSAPSEVHADASASGSEDFEVIPGFTGELESSVHGLVGVTPIADSVTTGPFDIDNPTPDADTKLYEVTVPAGAKAARFSLDADDDTSDLDLFVYLDGTFVDLSASGAADEQVTLLAPEAGTYDVYVNGFATPGGSTSYGLANFVVEEGSAGNATVTPSPAPATLGEPLTLTASWSGLDPAKRWLGVISYAGSDEVTLLSVG</sequence>
<name>A0A417XZW2_9ACTN</name>
<dbReference type="SUPFAM" id="SSF52743">
    <property type="entry name" value="Subtilisin-like"/>
    <property type="match status" value="1"/>
</dbReference>
<dbReference type="PROSITE" id="PS00138">
    <property type="entry name" value="SUBTILASE_SER"/>
    <property type="match status" value="1"/>
</dbReference>
<dbReference type="Pfam" id="PF17766">
    <property type="entry name" value="fn3_6"/>
    <property type="match status" value="1"/>
</dbReference>
<dbReference type="Pfam" id="PF05922">
    <property type="entry name" value="Inhibitor_I9"/>
    <property type="match status" value="1"/>
</dbReference>
<dbReference type="Gene3D" id="3.50.30.30">
    <property type="match status" value="1"/>
</dbReference>
<dbReference type="Gene3D" id="2.60.40.2310">
    <property type="match status" value="1"/>
</dbReference>
<feature type="active site" description="Charge relay system" evidence="5 6">
    <location>
        <position position="258"/>
    </location>
</feature>
<evidence type="ECO:0000256" key="7">
    <source>
        <dbReference type="SAM" id="SignalP"/>
    </source>
</evidence>
<evidence type="ECO:0000256" key="2">
    <source>
        <dbReference type="ARBA" id="ARBA00022670"/>
    </source>
</evidence>
<keyword evidence="14" id="KW-1185">Reference proteome</keyword>
<evidence type="ECO:0000256" key="4">
    <source>
        <dbReference type="ARBA" id="ARBA00022825"/>
    </source>
</evidence>
<dbReference type="AlphaFoldDB" id="A0A417XZW2"/>
<feature type="active site" description="Charge relay system" evidence="5 6">
    <location>
        <position position="188"/>
    </location>
</feature>
<evidence type="ECO:0000259" key="12">
    <source>
        <dbReference type="Pfam" id="PF17766"/>
    </source>
</evidence>
<comment type="similarity">
    <text evidence="1 6">Belongs to the peptidase S8 family.</text>
</comment>
<dbReference type="Pfam" id="PF02225">
    <property type="entry name" value="PA"/>
    <property type="match status" value="1"/>
</dbReference>
<dbReference type="InterPro" id="IPR023828">
    <property type="entry name" value="Peptidase_S8_Ser-AS"/>
</dbReference>
<dbReference type="InterPro" id="IPR015500">
    <property type="entry name" value="Peptidase_S8_subtilisin-rel"/>
</dbReference>
<feature type="domain" description="Peptidase C-terminal archaeal/bacterial" evidence="10">
    <location>
        <begin position="841"/>
        <end position="908"/>
    </location>
</feature>
<dbReference type="OrthoDB" id="614750at2"/>
<dbReference type="Proteomes" id="UP000283644">
    <property type="component" value="Unassembled WGS sequence"/>
</dbReference>
<dbReference type="InterPro" id="IPR045051">
    <property type="entry name" value="SBT"/>
</dbReference>
<feature type="domain" description="PA" evidence="9">
    <location>
        <begin position="438"/>
        <end position="504"/>
    </location>
</feature>
<evidence type="ECO:0000259" key="11">
    <source>
        <dbReference type="Pfam" id="PF05922"/>
    </source>
</evidence>
<feature type="domain" description="Peptidase S8/S53" evidence="8">
    <location>
        <begin position="179"/>
        <end position="637"/>
    </location>
</feature>
<keyword evidence="4 6" id="KW-0720">Serine protease</keyword>
<accession>A0A417XZW2</accession>
<dbReference type="InterPro" id="IPR003137">
    <property type="entry name" value="PA_domain"/>
</dbReference>
<dbReference type="CDD" id="cd04852">
    <property type="entry name" value="Peptidases_S8_3"/>
    <property type="match status" value="1"/>
</dbReference>
<reference evidence="13 14" key="1">
    <citation type="submission" date="2018-09" db="EMBL/GenBank/DDBJ databases">
        <title>Genome sequencing of Nocardioides immobilis CCTCC AB 2017083 for comparison to Nocardioides silvaticus.</title>
        <authorList>
            <person name="Li C."/>
            <person name="Wang G."/>
        </authorList>
    </citation>
    <scope>NUCLEOTIDE SEQUENCE [LARGE SCALE GENOMIC DNA]</scope>
    <source>
        <strain evidence="13 14">CCTCC AB 2017083</strain>
    </source>
</reference>
<dbReference type="InterPro" id="IPR010259">
    <property type="entry name" value="S8pro/Inhibitor_I9"/>
</dbReference>
<evidence type="ECO:0000256" key="3">
    <source>
        <dbReference type="ARBA" id="ARBA00022801"/>
    </source>
</evidence>
<dbReference type="CDD" id="cd02120">
    <property type="entry name" value="PA_subtilisin_like"/>
    <property type="match status" value="1"/>
</dbReference>
<feature type="domain" description="Inhibitor I9" evidence="11">
    <location>
        <begin position="52"/>
        <end position="150"/>
    </location>
</feature>
<evidence type="ECO:0000256" key="6">
    <source>
        <dbReference type="PROSITE-ProRule" id="PRU01240"/>
    </source>
</evidence>
<keyword evidence="3 6" id="KW-0378">Hydrolase</keyword>
<dbReference type="InterPro" id="IPR036852">
    <property type="entry name" value="Peptidase_S8/S53_dom_sf"/>
</dbReference>
<dbReference type="InterPro" id="IPR007280">
    <property type="entry name" value="Peptidase_C_arc/bac"/>
</dbReference>
<feature type="signal peptide" evidence="7">
    <location>
        <begin position="1"/>
        <end position="19"/>
    </location>
</feature>
<dbReference type="PANTHER" id="PTHR10795">
    <property type="entry name" value="PROPROTEIN CONVERTASE SUBTILISIN/KEXIN"/>
    <property type="match status" value="1"/>
</dbReference>
<proteinExistence type="inferred from homology"/>
<dbReference type="PROSITE" id="PS51892">
    <property type="entry name" value="SUBTILASE"/>
    <property type="match status" value="1"/>
</dbReference>
<dbReference type="Pfam" id="PF00082">
    <property type="entry name" value="Peptidase_S8"/>
    <property type="match status" value="1"/>
</dbReference>